<gene>
    <name evidence="2" type="ORF">SDC9_52003</name>
</gene>
<dbReference type="AlphaFoldDB" id="A0A644WPP2"/>
<accession>A0A644WPP2</accession>
<dbReference type="EMBL" id="VSSQ01001158">
    <property type="protein sequence ID" value="MPM05712.1"/>
    <property type="molecule type" value="Genomic_DNA"/>
</dbReference>
<organism evidence="2">
    <name type="scientific">bioreactor metagenome</name>
    <dbReference type="NCBI Taxonomy" id="1076179"/>
    <lineage>
        <taxon>unclassified sequences</taxon>
        <taxon>metagenomes</taxon>
        <taxon>ecological metagenomes</taxon>
    </lineage>
</organism>
<dbReference type="GO" id="GO:0006508">
    <property type="term" value="P:proteolysis"/>
    <property type="evidence" value="ECO:0007669"/>
    <property type="project" value="InterPro"/>
</dbReference>
<dbReference type="GO" id="GO:0004181">
    <property type="term" value="F:metallocarboxypeptidase activity"/>
    <property type="evidence" value="ECO:0007669"/>
    <property type="project" value="InterPro"/>
</dbReference>
<dbReference type="SUPFAM" id="SSF53187">
    <property type="entry name" value="Zn-dependent exopeptidases"/>
    <property type="match status" value="1"/>
</dbReference>
<evidence type="ECO:0000313" key="2">
    <source>
        <dbReference type="EMBL" id="MPM05712.1"/>
    </source>
</evidence>
<proteinExistence type="predicted"/>
<protein>
    <recommendedName>
        <fullName evidence="1">Peptidase M14 domain-containing protein</fullName>
    </recommendedName>
</protein>
<dbReference type="SMART" id="SM00631">
    <property type="entry name" value="Zn_pept"/>
    <property type="match status" value="1"/>
</dbReference>
<name>A0A644WPP2_9ZZZZ</name>
<feature type="domain" description="Peptidase M14" evidence="1">
    <location>
        <begin position="50"/>
        <end position="336"/>
    </location>
</feature>
<dbReference type="Gene3D" id="3.40.630.10">
    <property type="entry name" value="Zn peptidases"/>
    <property type="match status" value="1"/>
</dbReference>
<dbReference type="Pfam" id="PF00246">
    <property type="entry name" value="Peptidase_M14"/>
    <property type="match status" value="1"/>
</dbReference>
<evidence type="ECO:0000259" key="1">
    <source>
        <dbReference type="SMART" id="SM00631"/>
    </source>
</evidence>
<dbReference type="GO" id="GO:0008270">
    <property type="term" value="F:zinc ion binding"/>
    <property type="evidence" value="ECO:0007669"/>
    <property type="project" value="InterPro"/>
</dbReference>
<dbReference type="InterPro" id="IPR000834">
    <property type="entry name" value="Peptidase_M14"/>
</dbReference>
<sequence>MCLLFLITAYGFNYAQGKELIWYMPEGVENFNSKIPAPEKVLGFKSGERHITYDQVLIYMRRLAELSPRVKIIEQGYTYEKNPLIYLIISTPENLENLESIRTERLKIADPSQSSKLNPDQMPVVNWFGYSVHGNEATGMNASVIFAYALAASEDKIITDMLEKTIVILQPSINPDGGQRYAGWVNSNLSLAGNSDENSREFREPAPSSRSNHYWFDLNRDWLLAQHPESRSRLDLFYKWLPAMVNDFHEQGNANGTFFSPGIRNSTNPLIPDQNWLLTKKISAYHSELFGEIGTMHFSKEDFDDFYTGKGSTLPDLSGAIGILYEQPNPRGIARERNGIVVTLSDNVRNQVFNSFSALKAGVEMRGELMDYQRNFFAERKRMAEKDLVQGYIFGSEGDISLSRELYRMLRAHDIRVYNISKEVKINGKTFTPGNSWIVPVQQQQYSVVRTIFERNLTFRDTTFYDISAWTVPLAMNISYAEVKESSSLLGKPVTGDSEFDRMANMDMPGVSRYMYLVETSDLYSYSLIYRLLDNGVIVKVADKPFSYKANGSERQFNRGTLMITVAQQKIPADKLNSILIDALKKYRGAGIKAFSCSAGQSEGDTDPGSNHFRVISKPSVAVITGRGASYGTVGEIWHLFDYRLGIPVSLIDAESPGDLSKYNVIVFTGNIQINQTIKNRLSSWNGETGNTLIAIGSALRTVNELGLANIKIVTEKRDTFKIADGTYEHFQEQRGASRVNGIILEASLDKTSPVSYGIESESLPLFKSRDVVFAEPKNRFAAPARYTKEPLLSGFLQKRYKGIFSDTPAILTGRGIVILADDPSFRGYWHGSTRIFLNSVFYRELLPAVSL</sequence>
<reference evidence="2" key="1">
    <citation type="submission" date="2019-08" db="EMBL/GenBank/DDBJ databases">
        <authorList>
            <person name="Kucharzyk K."/>
            <person name="Murdoch R.W."/>
            <person name="Higgins S."/>
            <person name="Loffler F."/>
        </authorList>
    </citation>
    <scope>NUCLEOTIDE SEQUENCE</scope>
</reference>
<comment type="caution">
    <text evidence="2">The sequence shown here is derived from an EMBL/GenBank/DDBJ whole genome shotgun (WGS) entry which is preliminary data.</text>
</comment>